<dbReference type="GeneID" id="96301855"/>
<name>A0A1I4AII9_9ACTN</name>
<dbReference type="EMBL" id="FOQY01000028">
    <property type="protein sequence ID" value="SFK55741.1"/>
    <property type="molecule type" value="Genomic_DNA"/>
</dbReference>
<accession>A0A1I4AII9</accession>
<evidence type="ECO:0000313" key="3">
    <source>
        <dbReference type="EMBL" id="SFK55741.1"/>
    </source>
</evidence>
<dbReference type="InterPro" id="IPR036380">
    <property type="entry name" value="Isochorismatase-like_sf"/>
</dbReference>
<dbReference type="PANTHER" id="PTHR43540">
    <property type="entry name" value="PEROXYUREIDOACRYLATE/UREIDOACRYLATE AMIDOHYDROLASE-RELATED"/>
    <property type="match status" value="1"/>
</dbReference>
<dbReference type="SUPFAM" id="SSF52499">
    <property type="entry name" value="Isochorismatase-like hydrolases"/>
    <property type="match status" value="1"/>
</dbReference>
<keyword evidence="1" id="KW-0378">Hydrolase</keyword>
<dbReference type="CDD" id="cd00431">
    <property type="entry name" value="cysteine_hydrolases"/>
    <property type="match status" value="1"/>
</dbReference>
<sequence>MTTTALIIGDLQAGIVDGHPFVADMLPVMEETILPAARAAGILVIFIRTGLRTSGLDAAAGNPLVTALRRAGTLFHEESPETLVHPRIAPLPGEVVVLKRRASAFAGTDLDLLLRAQRIDSIVLTGVATGAMVAATLYDAADRDYRLTVLSDACADGEPDVHDFLINRVFPARGADVLTSHEWTARL</sequence>
<dbReference type="InterPro" id="IPR050272">
    <property type="entry name" value="Isochorismatase-like_hydrls"/>
</dbReference>
<dbReference type="Proteomes" id="UP000199111">
    <property type="component" value="Unassembled WGS sequence"/>
</dbReference>
<dbReference type="AlphaFoldDB" id="A0A1I4AII9"/>
<evidence type="ECO:0000313" key="4">
    <source>
        <dbReference type="Proteomes" id="UP000199111"/>
    </source>
</evidence>
<organism evidence="3 4">
    <name type="scientific">Streptosporangium canum</name>
    <dbReference type="NCBI Taxonomy" id="324952"/>
    <lineage>
        <taxon>Bacteria</taxon>
        <taxon>Bacillati</taxon>
        <taxon>Actinomycetota</taxon>
        <taxon>Actinomycetes</taxon>
        <taxon>Streptosporangiales</taxon>
        <taxon>Streptosporangiaceae</taxon>
        <taxon>Streptosporangium</taxon>
    </lineage>
</organism>
<feature type="domain" description="Isochorismatase-like" evidence="2">
    <location>
        <begin position="4"/>
        <end position="181"/>
    </location>
</feature>
<keyword evidence="4" id="KW-1185">Reference proteome</keyword>
<evidence type="ECO:0000256" key="1">
    <source>
        <dbReference type="ARBA" id="ARBA00022801"/>
    </source>
</evidence>
<protein>
    <submittedName>
        <fullName evidence="3">Nicotinamidase-related amidase</fullName>
    </submittedName>
</protein>
<reference evidence="4" key="1">
    <citation type="submission" date="2016-10" db="EMBL/GenBank/DDBJ databases">
        <authorList>
            <person name="Varghese N."/>
            <person name="Submissions S."/>
        </authorList>
    </citation>
    <scope>NUCLEOTIDE SEQUENCE [LARGE SCALE GENOMIC DNA]</scope>
    <source>
        <strain evidence="4">CGMCC 4.2126</strain>
    </source>
</reference>
<dbReference type="RefSeq" id="WP_093890451.1">
    <property type="nucleotide sequence ID" value="NZ_FOQY01000028.1"/>
</dbReference>
<dbReference type="Pfam" id="PF00857">
    <property type="entry name" value="Isochorismatase"/>
    <property type="match status" value="1"/>
</dbReference>
<dbReference type="Gene3D" id="3.40.50.850">
    <property type="entry name" value="Isochorismatase-like"/>
    <property type="match status" value="1"/>
</dbReference>
<dbReference type="InterPro" id="IPR000868">
    <property type="entry name" value="Isochorismatase-like_dom"/>
</dbReference>
<dbReference type="PANTHER" id="PTHR43540:SF1">
    <property type="entry name" value="ISOCHORISMATASE HYDROLASE"/>
    <property type="match status" value="1"/>
</dbReference>
<dbReference type="GO" id="GO:0016787">
    <property type="term" value="F:hydrolase activity"/>
    <property type="evidence" value="ECO:0007669"/>
    <property type="project" value="UniProtKB-KW"/>
</dbReference>
<gene>
    <name evidence="3" type="ORF">SAMN05216275_12863</name>
</gene>
<proteinExistence type="predicted"/>
<evidence type="ECO:0000259" key="2">
    <source>
        <dbReference type="Pfam" id="PF00857"/>
    </source>
</evidence>